<dbReference type="InterPro" id="IPR029052">
    <property type="entry name" value="Metallo-depent_PP-like"/>
</dbReference>
<evidence type="ECO:0000256" key="3">
    <source>
        <dbReference type="SAM" id="SignalP"/>
    </source>
</evidence>
<feature type="domain" description="Capsule synthesis protein CapA" evidence="4">
    <location>
        <begin position="298"/>
        <end position="539"/>
    </location>
</feature>
<dbReference type="CDD" id="cd07381">
    <property type="entry name" value="MPP_CapA"/>
    <property type="match status" value="1"/>
</dbReference>
<feature type="signal peptide" evidence="3">
    <location>
        <begin position="1"/>
        <end position="24"/>
    </location>
</feature>
<dbReference type="InterPro" id="IPR052169">
    <property type="entry name" value="CW_Biosynth-Accessory"/>
</dbReference>
<evidence type="ECO:0000256" key="2">
    <source>
        <dbReference type="SAM" id="MobiDB-lite"/>
    </source>
</evidence>
<dbReference type="SUPFAM" id="SSF56300">
    <property type="entry name" value="Metallo-dependent phosphatases"/>
    <property type="match status" value="1"/>
</dbReference>
<dbReference type="EMBL" id="CADCWM010000141">
    <property type="protein sequence ID" value="CAA9546117.1"/>
    <property type="molecule type" value="Genomic_DNA"/>
</dbReference>
<dbReference type="InterPro" id="IPR019079">
    <property type="entry name" value="Capsule_synth_CapA"/>
</dbReference>
<dbReference type="PANTHER" id="PTHR33393:SF13">
    <property type="entry name" value="PGA BIOSYNTHESIS PROTEIN CAPA"/>
    <property type="match status" value="1"/>
</dbReference>
<protein>
    <recommendedName>
        <fullName evidence="4">Capsule synthesis protein CapA domain-containing protein</fullName>
    </recommendedName>
</protein>
<dbReference type="SMART" id="SM00854">
    <property type="entry name" value="PGA_cap"/>
    <property type="match status" value="1"/>
</dbReference>
<proteinExistence type="inferred from homology"/>
<dbReference type="InterPro" id="IPR006311">
    <property type="entry name" value="TAT_signal"/>
</dbReference>
<feature type="chain" id="PRO_5026963096" description="Capsule synthesis protein CapA domain-containing protein" evidence="3">
    <location>
        <begin position="25"/>
        <end position="610"/>
    </location>
</feature>
<reference evidence="5" key="1">
    <citation type="submission" date="2020-02" db="EMBL/GenBank/DDBJ databases">
        <authorList>
            <person name="Meier V. D."/>
        </authorList>
    </citation>
    <scope>NUCLEOTIDE SEQUENCE</scope>
    <source>
        <strain evidence="5">AVDCRST_MAG88</strain>
    </source>
</reference>
<comment type="similarity">
    <text evidence="1">Belongs to the CapA family.</text>
</comment>
<dbReference type="Pfam" id="PF09587">
    <property type="entry name" value="PGA_cap"/>
    <property type="match status" value="1"/>
</dbReference>
<dbReference type="PANTHER" id="PTHR33393">
    <property type="entry name" value="POLYGLUTAMINE SYNTHESIS ACCESSORY PROTEIN RV0574C-RELATED"/>
    <property type="match status" value="1"/>
</dbReference>
<feature type="region of interest" description="Disordered" evidence="2">
    <location>
        <begin position="35"/>
        <end position="63"/>
    </location>
</feature>
<organism evidence="5">
    <name type="scientific">uncultured Thermomicrobiales bacterium</name>
    <dbReference type="NCBI Taxonomy" id="1645740"/>
    <lineage>
        <taxon>Bacteria</taxon>
        <taxon>Pseudomonadati</taxon>
        <taxon>Thermomicrobiota</taxon>
        <taxon>Thermomicrobia</taxon>
        <taxon>Thermomicrobiales</taxon>
        <taxon>environmental samples</taxon>
    </lineage>
</organism>
<dbReference type="AlphaFoldDB" id="A0A6J4UBS8"/>
<keyword evidence="3" id="KW-0732">Signal</keyword>
<evidence type="ECO:0000256" key="1">
    <source>
        <dbReference type="ARBA" id="ARBA00005662"/>
    </source>
</evidence>
<gene>
    <name evidence="5" type="ORF">AVDCRST_MAG88-415</name>
</gene>
<dbReference type="PROSITE" id="PS51318">
    <property type="entry name" value="TAT"/>
    <property type="match status" value="1"/>
</dbReference>
<name>A0A6J4UBS8_9BACT</name>
<dbReference type="Gene3D" id="3.60.21.10">
    <property type="match status" value="1"/>
</dbReference>
<accession>A0A6J4UBS8</accession>
<evidence type="ECO:0000313" key="5">
    <source>
        <dbReference type="EMBL" id="CAA9546117.1"/>
    </source>
</evidence>
<sequence length="610" mass="64218">MRARLLTRRSLIGTLGLSALGLLAASRAHGVISPGPGFDPASPAAAAKGIPDHPPRRSPSRAGTLFVGAPDADPAAVALARELHRFLAGRLPDRTVEWGATGDAAPTVIISTTAPAAPGAGYERQRLTQLFAPVTNWRLPLNFIGSGDLAKIYAGHLIDWSVLGSPIAGPIERLDLLSANAPLPPGVTPPIAPVATFPDYESLVAGLEAHPGGIALVPLGAIDFRVQALAVDGNDPLAGRADLAAYPLQRELWLSWDGALGQGVRAALTAFAAGADDGAPFASDIGGGGASRSGSPVNLTVAGDIIFGRTVHSRMVRYGDWAHPMRGVAPRLRTADLTIADLECSLSDNTAKPADPLTFYFTTNAAAVAGLTLAGIDGVSLANNHSMNFGKLGLLDTIDTLGGAGITHFGGGANLAEARRPGMFEVKGIKIAFLGYDGISADEYGAGADWAGTCPLDGQFVVEDIAAARAAGADLVVPFFHWSEEYVAVPSRYMRRMAHLAIDNGAGLVLGSHPHWVQGTEWYRGAPILYSLGNFVFDQEWSLETKQGMFAEIVLRRDTRGGTRAVRPVRVRLVPVLIEDYNRPRILDLEEGLPVLQRVHDATDEIRTMG</sequence>
<evidence type="ECO:0000259" key="4">
    <source>
        <dbReference type="SMART" id="SM00854"/>
    </source>
</evidence>